<evidence type="ECO:0000313" key="2">
    <source>
        <dbReference type="Proteomes" id="UP001732700"/>
    </source>
</evidence>
<reference evidence="1" key="1">
    <citation type="submission" date="2021-05" db="EMBL/GenBank/DDBJ databases">
        <authorList>
            <person name="Scholz U."/>
            <person name="Mascher M."/>
            <person name="Fiebig A."/>
        </authorList>
    </citation>
    <scope>NUCLEOTIDE SEQUENCE [LARGE SCALE GENOMIC DNA]</scope>
</reference>
<keyword evidence="2" id="KW-1185">Reference proteome</keyword>
<evidence type="ECO:0000313" key="1">
    <source>
        <dbReference type="EnsemblPlants" id="AVESA.00010b.r2.6AG1061610.1.CDS"/>
    </source>
</evidence>
<dbReference type="EnsemblPlants" id="AVESA.00010b.r2.6AG1061610.1">
    <property type="protein sequence ID" value="AVESA.00010b.r2.6AG1061610.1.CDS"/>
    <property type="gene ID" value="AVESA.00010b.r2.6AG1061610"/>
</dbReference>
<protein>
    <submittedName>
        <fullName evidence="1">Uncharacterized protein</fullName>
    </submittedName>
</protein>
<accession>A0ACD5YSU2</accession>
<organism evidence="1 2">
    <name type="scientific">Avena sativa</name>
    <name type="common">Oat</name>
    <dbReference type="NCBI Taxonomy" id="4498"/>
    <lineage>
        <taxon>Eukaryota</taxon>
        <taxon>Viridiplantae</taxon>
        <taxon>Streptophyta</taxon>
        <taxon>Embryophyta</taxon>
        <taxon>Tracheophyta</taxon>
        <taxon>Spermatophyta</taxon>
        <taxon>Magnoliopsida</taxon>
        <taxon>Liliopsida</taxon>
        <taxon>Poales</taxon>
        <taxon>Poaceae</taxon>
        <taxon>BOP clade</taxon>
        <taxon>Pooideae</taxon>
        <taxon>Poodae</taxon>
        <taxon>Poeae</taxon>
        <taxon>Poeae Chloroplast Group 1 (Aveneae type)</taxon>
        <taxon>Aveninae</taxon>
        <taxon>Avena</taxon>
    </lineage>
</organism>
<proteinExistence type="predicted"/>
<reference evidence="1" key="2">
    <citation type="submission" date="2025-09" db="UniProtKB">
        <authorList>
            <consortium name="EnsemblPlants"/>
        </authorList>
    </citation>
    <scope>IDENTIFICATION</scope>
</reference>
<sequence>MVDAVGGVAKIVGVVLKIKEAANTARQNKKDCHHIRSRVDILNRTLSHHEHNADLMEDSSVMAALEALDGILAEALQVITECQEERNIVCVYCTAGKLSRQLTKVEQRISNLSSDAMLTIMSYILLMKVQEGAAPHPAPQICAPGPHTPLQPPSPPQKTSKENQDETKHKGHIQKSRITKFGIWDDEDPTDIIDFLEETKPRPMARKHWSKEDSYWTVLKRRMYHDYGWERGYWSDRALCGGGGSYDHDQLPKLAYKIAEVARNINKAVKTLLQNRDDCVEIAKRVNKVNTLVQKLRNTEIMDEPAMRSALDKLLVTFLHADTLVAACQRRGIIIVCLSSPLARLSRELHEVLDQMASDIADMTAIVLP</sequence>
<dbReference type="Proteomes" id="UP001732700">
    <property type="component" value="Chromosome 6A"/>
</dbReference>
<name>A0ACD5YSU2_AVESA</name>